<dbReference type="STRING" id="79604.AAY81_03185"/>
<feature type="transmembrane region" description="Helical" evidence="1">
    <location>
        <begin position="12"/>
        <end position="32"/>
    </location>
</feature>
<dbReference type="KEGG" id="ddt:AAY81_03185"/>
<dbReference type="Pfam" id="PF13346">
    <property type="entry name" value="ABC2_membrane_5"/>
    <property type="match status" value="1"/>
</dbReference>
<keyword evidence="1" id="KW-0812">Transmembrane</keyword>
<dbReference type="OrthoDB" id="3182271at2"/>
<feature type="transmembrane region" description="Helical" evidence="1">
    <location>
        <begin position="84"/>
        <end position="113"/>
    </location>
</feature>
<accession>A0A172RX52</accession>
<feature type="transmembrane region" description="Helical" evidence="1">
    <location>
        <begin position="170"/>
        <end position="190"/>
    </location>
</feature>
<evidence type="ECO:0000313" key="2">
    <source>
        <dbReference type="EMBL" id="SEO61948.1"/>
    </source>
</evidence>
<dbReference type="Proteomes" id="UP000182975">
    <property type="component" value="Unassembled WGS sequence"/>
</dbReference>
<evidence type="ECO:0000256" key="1">
    <source>
        <dbReference type="SAM" id="Phobius"/>
    </source>
</evidence>
<feature type="transmembrane region" description="Helical" evidence="1">
    <location>
        <begin position="202"/>
        <end position="226"/>
    </location>
</feature>
<dbReference type="InterPro" id="IPR025699">
    <property type="entry name" value="ABC2_memb-like"/>
</dbReference>
<protein>
    <submittedName>
        <fullName evidence="2">ABC-2 family transporter protein</fullName>
    </submittedName>
</protein>
<sequence>MKAMLASDFAQVKRFVLQTAAICACVIVIMIVSCDSLMMGVSMGAAAIAVMLPCLMTYSVLSYDEMAGWARLRETLPLSKRDIVFGRYAGVLVASLASLAFSVAVALAAYAVIPATGLGGSAFDAQAMVGVSLPAMAGLAGVGGMSIALVMLSVILPIAMRFGVTRSVRILPLVFVFGFCAFAGFMQSKFTLDLLMGMTPVVAGLSLAVGALALFIASALVALRLYGAREF</sequence>
<keyword evidence="3" id="KW-1185">Reference proteome</keyword>
<feature type="transmembrane region" description="Helical" evidence="1">
    <location>
        <begin position="133"/>
        <end position="158"/>
    </location>
</feature>
<name>A0A172RX52_9ACTN</name>
<dbReference type="AlphaFoldDB" id="A0A172RX52"/>
<proteinExistence type="predicted"/>
<dbReference type="EMBL" id="FOEC01000003">
    <property type="protein sequence ID" value="SEO61948.1"/>
    <property type="molecule type" value="Genomic_DNA"/>
</dbReference>
<dbReference type="RefSeq" id="WP_066661277.1">
    <property type="nucleotide sequence ID" value="NZ_CP011402.1"/>
</dbReference>
<reference evidence="3" key="1">
    <citation type="submission" date="2016-10" db="EMBL/GenBank/DDBJ databases">
        <authorList>
            <person name="Varghese N."/>
        </authorList>
    </citation>
    <scope>NUCLEOTIDE SEQUENCE [LARGE SCALE GENOMIC DNA]</scope>
    <source>
        <strain evidence="3">DSM 21843</strain>
    </source>
</reference>
<evidence type="ECO:0000313" key="3">
    <source>
        <dbReference type="Proteomes" id="UP000182975"/>
    </source>
</evidence>
<dbReference type="PANTHER" id="PTHR41309:SF2">
    <property type="entry name" value="MEMBRANE PROTEIN"/>
    <property type="match status" value="1"/>
</dbReference>
<feature type="transmembrane region" description="Helical" evidence="1">
    <location>
        <begin position="38"/>
        <end position="63"/>
    </location>
</feature>
<keyword evidence="1" id="KW-1133">Transmembrane helix</keyword>
<dbReference type="PROSITE" id="PS51257">
    <property type="entry name" value="PROKAR_LIPOPROTEIN"/>
    <property type="match status" value="1"/>
</dbReference>
<keyword evidence="1" id="KW-0472">Membrane</keyword>
<gene>
    <name evidence="2" type="ORF">SAMN02910314_00679</name>
</gene>
<organism evidence="2 3">
    <name type="scientific">Denitrobacterium detoxificans</name>
    <dbReference type="NCBI Taxonomy" id="79604"/>
    <lineage>
        <taxon>Bacteria</taxon>
        <taxon>Bacillati</taxon>
        <taxon>Actinomycetota</taxon>
        <taxon>Coriobacteriia</taxon>
        <taxon>Eggerthellales</taxon>
        <taxon>Eggerthellaceae</taxon>
        <taxon>Denitrobacterium</taxon>
    </lineage>
</organism>
<dbReference type="PANTHER" id="PTHR41309">
    <property type="entry name" value="MEMBRANE PROTEIN-RELATED"/>
    <property type="match status" value="1"/>
</dbReference>